<dbReference type="RefSeq" id="WP_344068431.1">
    <property type="nucleotide sequence ID" value="NZ_BAAAPN010000100.1"/>
</dbReference>
<dbReference type="Proteomes" id="UP001501475">
    <property type="component" value="Unassembled WGS sequence"/>
</dbReference>
<comment type="caution">
    <text evidence="1">The sequence shown here is derived from an EMBL/GenBank/DDBJ whole genome shotgun (WGS) entry which is preliminary data.</text>
</comment>
<proteinExistence type="predicted"/>
<reference evidence="1 2" key="1">
    <citation type="journal article" date="2019" name="Int. J. Syst. Evol. Microbiol.">
        <title>The Global Catalogue of Microorganisms (GCM) 10K type strain sequencing project: providing services to taxonomists for standard genome sequencing and annotation.</title>
        <authorList>
            <consortium name="The Broad Institute Genomics Platform"/>
            <consortium name="The Broad Institute Genome Sequencing Center for Infectious Disease"/>
            <person name="Wu L."/>
            <person name="Ma J."/>
        </authorList>
    </citation>
    <scope>NUCLEOTIDE SEQUENCE [LARGE SCALE GENOMIC DNA]</scope>
    <source>
        <strain evidence="1 2">JCM 15591</strain>
    </source>
</reference>
<dbReference type="EMBL" id="BAAAPN010000100">
    <property type="protein sequence ID" value="GAA1773890.1"/>
    <property type="molecule type" value="Genomic_DNA"/>
</dbReference>
<keyword evidence="2" id="KW-1185">Reference proteome</keyword>
<protein>
    <recommendedName>
        <fullName evidence="3">DUF2191 domain-containing protein</fullName>
    </recommendedName>
</protein>
<accession>A0ABN2L3J4</accession>
<sequence length="79" mass="8902">MPRIRISTTVDGELLTRARAAHGPSTDSSLLESALEALLRRYRDAAIDQQYARAYAEHPMHTRDDWGDLETFLDAAGRM</sequence>
<gene>
    <name evidence="1" type="ORF">GCM10009810_33710</name>
</gene>
<name>A0ABN2L3J4_9MICO</name>
<organism evidence="1 2">
    <name type="scientific">Nostocoides vanveenii</name>
    <dbReference type="NCBI Taxonomy" id="330835"/>
    <lineage>
        <taxon>Bacteria</taxon>
        <taxon>Bacillati</taxon>
        <taxon>Actinomycetota</taxon>
        <taxon>Actinomycetes</taxon>
        <taxon>Micrococcales</taxon>
        <taxon>Intrasporangiaceae</taxon>
        <taxon>Nostocoides</taxon>
    </lineage>
</organism>
<evidence type="ECO:0000313" key="1">
    <source>
        <dbReference type="EMBL" id="GAA1773890.1"/>
    </source>
</evidence>
<evidence type="ECO:0000313" key="2">
    <source>
        <dbReference type="Proteomes" id="UP001501475"/>
    </source>
</evidence>
<evidence type="ECO:0008006" key="3">
    <source>
        <dbReference type="Google" id="ProtNLM"/>
    </source>
</evidence>